<dbReference type="Proteomes" id="UP000639338">
    <property type="component" value="Unassembled WGS sequence"/>
</dbReference>
<keyword evidence="8" id="KW-0482">Metalloprotease</keyword>
<evidence type="ECO:0000256" key="6">
    <source>
        <dbReference type="ARBA" id="ARBA00022801"/>
    </source>
</evidence>
<keyword evidence="4" id="KW-0645">Protease</keyword>
<evidence type="ECO:0000313" key="11">
    <source>
        <dbReference type="EMBL" id="KAF7992890.1"/>
    </source>
</evidence>
<dbReference type="AlphaFoldDB" id="A0A834XVJ4"/>
<keyword evidence="7" id="KW-0862">Zinc</keyword>
<evidence type="ECO:0000256" key="7">
    <source>
        <dbReference type="ARBA" id="ARBA00022833"/>
    </source>
</evidence>
<keyword evidence="6" id="KW-0378">Hydrolase</keyword>
<evidence type="ECO:0000259" key="9">
    <source>
        <dbReference type="Pfam" id="PF01431"/>
    </source>
</evidence>
<evidence type="ECO:0000256" key="4">
    <source>
        <dbReference type="ARBA" id="ARBA00022670"/>
    </source>
</evidence>
<dbReference type="PRINTS" id="PR00786">
    <property type="entry name" value="NEPRILYSIN"/>
</dbReference>
<dbReference type="OrthoDB" id="6475849at2759"/>
<sequence>MSFANSVVFNFLKFIIIGSIYNELLSNCIDNICKSENCKEASRLIFEGLKQDVDPCDDFYEFTCGKWSTSNPIVDDNKQSTRETIGLEIFDRQLLEILESKEYDNSTRSRKIMRQYYSNCMDTDTLDRIGLDPINKIIEKASGRWPIMIDNYIDDKDWHLVDEFYGNLTSSYSLFDIKIVSDYATRSTNKIEIQAPKFPRVDVFPLPQRWNNWKEKKTEYHLFIEKVSKLILKNQNINYSDKDFDEEITKILDFEHALYQASENSYDINFENITIKELQKHYDDSLNKNHKTGSINWLKYFKNIFDPLNINLDDDENVLIMIWKYISRLAKLLNQTDNRTIINYINWKFISTFILFTNEEARILLFDVRDINIDRRLSRQKECLIECRLSHTLFHLYSEIYFPKNYKNNILKISEKLRKQTLDDISKTNWLDGITKSILYDKIETIHMMIGYYDWYDEPQSIENYYAELDPGMTYFDNILNYAKFDKVKNLKQYKLPMTPYEWNIIKPTSFNAMYSYYFNAIPVKYGSVGFIIGHEFYHALDPHGILYDKNWVEVEWPVLTSDYYKKKINCFENDFNKNITEFDTITNETMIIQSIGNFRKLENMADIAGIKAAYLAYKNETKKNDDVKVIGLENYTSDQLFFISFATKFCHTATFTWWNERYGKNGTEEHSPPRLRINESLRHLKYFSETFNCQPLSPMNSNSSLINNINIIMAKPPFKTDIVEEDPEENTLCPSMRNGEIIRQPWDTNQAVQYLPNPPNSGPVQLLNTSTNTTAISDCFDETGVVIKIGFN</sequence>
<dbReference type="InterPro" id="IPR008753">
    <property type="entry name" value="Peptidase_M13_N"/>
</dbReference>
<reference evidence="11 12" key="1">
    <citation type="submission" date="2020-08" db="EMBL/GenBank/DDBJ databases">
        <title>Aphidius gifuensis genome sequencing and assembly.</title>
        <authorList>
            <person name="Du Z."/>
        </authorList>
    </citation>
    <scope>NUCLEOTIDE SEQUENCE [LARGE SCALE GENOMIC DNA]</scope>
    <source>
        <strain evidence="11">YNYX2018</strain>
        <tissue evidence="11">Adults</tissue>
    </source>
</reference>
<accession>A0A834XVJ4</accession>
<dbReference type="PANTHER" id="PTHR11733:SF167">
    <property type="entry name" value="FI17812P1-RELATED"/>
    <property type="match status" value="1"/>
</dbReference>
<name>A0A834XVJ4_APHGI</name>
<dbReference type="GO" id="GO:0005886">
    <property type="term" value="C:plasma membrane"/>
    <property type="evidence" value="ECO:0007669"/>
    <property type="project" value="UniProtKB-SubCell"/>
</dbReference>
<evidence type="ECO:0000256" key="5">
    <source>
        <dbReference type="ARBA" id="ARBA00022723"/>
    </source>
</evidence>
<keyword evidence="12" id="KW-1185">Reference proteome</keyword>
<dbReference type="GO" id="GO:0046872">
    <property type="term" value="F:metal ion binding"/>
    <property type="evidence" value="ECO:0007669"/>
    <property type="project" value="UniProtKB-KW"/>
</dbReference>
<dbReference type="Pfam" id="PF05649">
    <property type="entry name" value="Peptidase_M13_N"/>
    <property type="match status" value="1"/>
</dbReference>
<dbReference type="CDD" id="cd08662">
    <property type="entry name" value="M13"/>
    <property type="match status" value="1"/>
</dbReference>
<evidence type="ECO:0000256" key="3">
    <source>
        <dbReference type="ARBA" id="ARBA00007357"/>
    </source>
</evidence>
<proteinExistence type="inferred from homology"/>
<feature type="domain" description="Peptidase M13 C-terminal" evidence="9">
    <location>
        <begin position="506"/>
        <end position="704"/>
    </location>
</feature>
<dbReference type="GO" id="GO:0004222">
    <property type="term" value="F:metalloendopeptidase activity"/>
    <property type="evidence" value="ECO:0007669"/>
    <property type="project" value="InterPro"/>
</dbReference>
<dbReference type="InterPro" id="IPR042089">
    <property type="entry name" value="Peptidase_M13_dom_2"/>
</dbReference>
<dbReference type="EMBL" id="JACMRX010000003">
    <property type="protein sequence ID" value="KAF7992890.1"/>
    <property type="molecule type" value="Genomic_DNA"/>
</dbReference>
<evidence type="ECO:0000256" key="1">
    <source>
        <dbReference type="ARBA" id="ARBA00001947"/>
    </source>
</evidence>
<dbReference type="InterPro" id="IPR024079">
    <property type="entry name" value="MetalloPept_cat_dom_sf"/>
</dbReference>
<evidence type="ECO:0000259" key="10">
    <source>
        <dbReference type="Pfam" id="PF05649"/>
    </source>
</evidence>
<dbReference type="InterPro" id="IPR000718">
    <property type="entry name" value="Peptidase_M13"/>
</dbReference>
<comment type="caution">
    <text evidence="11">The sequence shown here is derived from an EMBL/GenBank/DDBJ whole genome shotgun (WGS) entry which is preliminary data.</text>
</comment>
<comment type="subcellular location">
    <subcellularLocation>
        <location evidence="2">Cell membrane</location>
        <topology evidence="2">Single-pass type II membrane protein</topology>
    </subcellularLocation>
</comment>
<dbReference type="GO" id="GO:0016485">
    <property type="term" value="P:protein processing"/>
    <property type="evidence" value="ECO:0007669"/>
    <property type="project" value="TreeGrafter"/>
</dbReference>
<protein>
    <submittedName>
        <fullName evidence="11">Uncharacterized protein</fullName>
    </submittedName>
</protein>
<dbReference type="Pfam" id="PF01431">
    <property type="entry name" value="Peptidase_M13"/>
    <property type="match status" value="1"/>
</dbReference>
<evidence type="ECO:0000313" key="12">
    <source>
        <dbReference type="Proteomes" id="UP000639338"/>
    </source>
</evidence>
<dbReference type="Gene3D" id="3.40.390.10">
    <property type="entry name" value="Collagenase (Catalytic Domain)"/>
    <property type="match status" value="1"/>
</dbReference>
<comment type="similarity">
    <text evidence="3">Belongs to the peptidase M13 family.</text>
</comment>
<dbReference type="PANTHER" id="PTHR11733">
    <property type="entry name" value="ZINC METALLOPROTEASE FAMILY M13 NEPRILYSIN-RELATED"/>
    <property type="match status" value="1"/>
</dbReference>
<feature type="domain" description="Peptidase M13 N-terminal" evidence="10">
    <location>
        <begin position="55"/>
        <end position="452"/>
    </location>
</feature>
<organism evidence="11 12">
    <name type="scientific">Aphidius gifuensis</name>
    <name type="common">Parasitoid wasp</name>
    <dbReference type="NCBI Taxonomy" id="684658"/>
    <lineage>
        <taxon>Eukaryota</taxon>
        <taxon>Metazoa</taxon>
        <taxon>Ecdysozoa</taxon>
        <taxon>Arthropoda</taxon>
        <taxon>Hexapoda</taxon>
        <taxon>Insecta</taxon>
        <taxon>Pterygota</taxon>
        <taxon>Neoptera</taxon>
        <taxon>Endopterygota</taxon>
        <taxon>Hymenoptera</taxon>
        <taxon>Apocrita</taxon>
        <taxon>Ichneumonoidea</taxon>
        <taxon>Braconidae</taxon>
        <taxon>Aphidiinae</taxon>
        <taxon>Aphidius</taxon>
    </lineage>
</organism>
<dbReference type="Gene3D" id="1.10.1380.10">
    <property type="entry name" value="Neutral endopeptidase , domain2"/>
    <property type="match status" value="1"/>
</dbReference>
<dbReference type="InterPro" id="IPR018497">
    <property type="entry name" value="Peptidase_M13_C"/>
</dbReference>
<evidence type="ECO:0000256" key="2">
    <source>
        <dbReference type="ARBA" id="ARBA00004401"/>
    </source>
</evidence>
<gene>
    <name evidence="11" type="ORF">HCN44_005234</name>
</gene>
<dbReference type="PROSITE" id="PS51885">
    <property type="entry name" value="NEPRILYSIN"/>
    <property type="match status" value="1"/>
</dbReference>
<keyword evidence="5" id="KW-0479">Metal-binding</keyword>
<dbReference type="SUPFAM" id="SSF55486">
    <property type="entry name" value="Metalloproteases ('zincins'), catalytic domain"/>
    <property type="match status" value="1"/>
</dbReference>
<evidence type="ECO:0000256" key="8">
    <source>
        <dbReference type="ARBA" id="ARBA00023049"/>
    </source>
</evidence>
<comment type="cofactor">
    <cofactor evidence="1">
        <name>Zn(2+)</name>
        <dbReference type="ChEBI" id="CHEBI:29105"/>
    </cofactor>
</comment>